<organism evidence="2 3">
    <name type="scientific">Pseudoloma neurophilia</name>
    <dbReference type="NCBI Taxonomy" id="146866"/>
    <lineage>
        <taxon>Eukaryota</taxon>
        <taxon>Fungi</taxon>
        <taxon>Fungi incertae sedis</taxon>
        <taxon>Microsporidia</taxon>
        <taxon>Pseudoloma</taxon>
    </lineage>
</organism>
<reference evidence="2 3" key="1">
    <citation type="submission" date="2015-07" db="EMBL/GenBank/DDBJ databases">
        <title>The genome of Pseudoloma neurophilia, a relevant intracellular parasite of the zebrafish.</title>
        <authorList>
            <person name="Ndikumana S."/>
            <person name="Pelin A."/>
            <person name="Sanders J."/>
            <person name="Corradi N."/>
        </authorList>
    </citation>
    <scope>NUCLEOTIDE SEQUENCE [LARGE SCALE GENOMIC DNA]</scope>
    <source>
        <strain evidence="2 3">MK1</strain>
    </source>
</reference>
<dbReference type="EMBL" id="LGUB01000695">
    <property type="protein sequence ID" value="KRH92767.1"/>
    <property type="molecule type" value="Genomic_DNA"/>
</dbReference>
<dbReference type="Proteomes" id="UP000051530">
    <property type="component" value="Unassembled WGS sequence"/>
</dbReference>
<proteinExistence type="predicted"/>
<dbReference type="Pfam" id="PF08284">
    <property type="entry name" value="RVP_2"/>
    <property type="match status" value="1"/>
</dbReference>
<evidence type="ECO:0000313" key="2">
    <source>
        <dbReference type="EMBL" id="KRH92767.1"/>
    </source>
</evidence>
<feature type="domain" description="Reverse transcriptase" evidence="1">
    <location>
        <begin position="256"/>
        <end position="325"/>
    </location>
</feature>
<dbReference type="InterPro" id="IPR043502">
    <property type="entry name" value="DNA/RNA_pol_sf"/>
</dbReference>
<sequence>FHDTKDCNFLKAQQQNRNPTDKNLAINDAKSNKNDLIYMPFSSENHEINAIIDTGSKHSFIHSKMTKKLNRLSEKMPEPITVQFGNGETQIITHYIKLDISPLFDQTKHMKETTFLISDILPCDCIIGLNFMIKHAVSINVWENKLTFGHCEIETKNNILSTAKPDCLNINDILQNKKNQVDRILEKLEASKDNIGTIKNSIFKIELNNDNPVQCSEYPVPLSEREKLKDHLNKLMKQKIIDLSDSNFSSPAFTKKKPDGDIRLLIDYRKLNVITKTQPYPFPSIKEQFLDLRGSTHFTLLDLKQGYYQVPIYPPDTKKQHFQSLAKNLSLKDFRSDSKTPHSSFKRQLHTC</sequence>
<comment type="caution">
    <text evidence="2">The sequence shown here is derived from an EMBL/GenBank/DDBJ whole genome shotgun (WGS) entry which is preliminary data.</text>
</comment>
<dbReference type="SUPFAM" id="SSF56672">
    <property type="entry name" value="DNA/RNA polymerases"/>
    <property type="match status" value="1"/>
</dbReference>
<feature type="non-terminal residue" evidence="2">
    <location>
        <position position="1"/>
    </location>
</feature>
<dbReference type="AlphaFoldDB" id="A0A0R0LZY7"/>
<protein>
    <submittedName>
        <fullName evidence="2">Putative LTR retrotransposon</fullName>
    </submittedName>
</protein>
<dbReference type="VEuPathDB" id="MicrosporidiaDB:M153_29150001870"/>
<evidence type="ECO:0000313" key="3">
    <source>
        <dbReference type="Proteomes" id="UP000051530"/>
    </source>
</evidence>
<evidence type="ECO:0000259" key="1">
    <source>
        <dbReference type="Pfam" id="PF00078"/>
    </source>
</evidence>
<gene>
    <name evidence="2" type="ORF">M153_29150001870</name>
</gene>
<keyword evidence="3" id="KW-1185">Reference proteome</keyword>
<dbReference type="OrthoDB" id="420169at2759"/>
<dbReference type="SUPFAM" id="SSF50630">
    <property type="entry name" value="Acid proteases"/>
    <property type="match status" value="1"/>
</dbReference>
<name>A0A0R0LZY7_9MICR</name>
<dbReference type="InterPro" id="IPR043128">
    <property type="entry name" value="Rev_trsase/Diguanyl_cyclase"/>
</dbReference>
<accession>A0A0R0LZY7</accession>
<dbReference type="PANTHER" id="PTHR24559">
    <property type="entry name" value="TRANSPOSON TY3-I GAG-POL POLYPROTEIN"/>
    <property type="match status" value="1"/>
</dbReference>
<dbReference type="Pfam" id="PF00078">
    <property type="entry name" value="RVT_1"/>
    <property type="match status" value="1"/>
</dbReference>
<dbReference type="InterPro" id="IPR000477">
    <property type="entry name" value="RT_dom"/>
</dbReference>
<dbReference type="InterPro" id="IPR021109">
    <property type="entry name" value="Peptidase_aspartic_dom_sf"/>
</dbReference>
<dbReference type="Gene3D" id="3.30.70.270">
    <property type="match status" value="1"/>
</dbReference>
<dbReference type="PANTHER" id="PTHR24559:SF444">
    <property type="entry name" value="REVERSE TRANSCRIPTASE DOMAIN-CONTAINING PROTEIN"/>
    <property type="match status" value="1"/>
</dbReference>
<dbReference type="Gene3D" id="3.10.10.10">
    <property type="entry name" value="HIV Type 1 Reverse Transcriptase, subunit A, domain 1"/>
    <property type="match status" value="1"/>
</dbReference>
<dbReference type="Gene3D" id="2.40.70.10">
    <property type="entry name" value="Acid Proteases"/>
    <property type="match status" value="1"/>
</dbReference>
<dbReference type="InterPro" id="IPR053134">
    <property type="entry name" value="RNA-dir_DNA_polymerase"/>
</dbReference>
<dbReference type="CDD" id="cd00303">
    <property type="entry name" value="retropepsin_like"/>
    <property type="match status" value="1"/>
</dbReference>